<organism evidence="1 2">
    <name type="scientific">Adineta steineri</name>
    <dbReference type="NCBI Taxonomy" id="433720"/>
    <lineage>
        <taxon>Eukaryota</taxon>
        <taxon>Metazoa</taxon>
        <taxon>Spiralia</taxon>
        <taxon>Gnathifera</taxon>
        <taxon>Rotifera</taxon>
        <taxon>Eurotatoria</taxon>
        <taxon>Bdelloidea</taxon>
        <taxon>Adinetida</taxon>
        <taxon>Adinetidae</taxon>
        <taxon>Adineta</taxon>
    </lineage>
</organism>
<dbReference type="SUPFAM" id="SSF52047">
    <property type="entry name" value="RNI-like"/>
    <property type="match status" value="2"/>
</dbReference>
<dbReference type="PANTHER" id="PTHR24114">
    <property type="entry name" value="LEUCINE RICH REPEAT FAMILY PROTEIN"/>
    <property type="match status" value="1"/>
</dbReference>
<reference evidence="1" key="1">
    <citation type="submission" date="2021-02" db="EMBL/GenBank/DDBJ databases">
        <authorList>
            <person name="Nowell W R."/>
        </authorList>
    </citation>
    <scope>NUCLEOTIDE SEQUENCE</scope>
</reference>
<comment type="caution">
    <text evidence="1">The sequence shown here is derived from an EMBL/GenBank/DDBJ whole genome shotgun (WGS) entry which is preliminary data.</text>
</comment>
<dbReference type="InterPro" id="IPR001611">
    <property type="entry name" value="Leu-rich_rpt"/>
</dbReference>
<gene>
    <name evidence="1" type="ORF">JYZ213_LOCUS44456</name>
</gene>
<dbReference type="PANTHER" id="PTHR24114:SF2">
    <property type="entry name" value="F-BOX DOMAIN-CONTAINING PROTEIN-RELATED"/>
    <property type="match status" value="1"/>
</dbReference>
<dbReference type="AlphaFoldDB" id="A0A815UKP3"/>
<accession>A0A815UKP3</accession>
<evidence type="ECO:0008006" key="3">
    <source>
        <dbReference type="Google" id="ProtNLM"/>
    </source>
</evidence>
<dbReference type="Gene3D" id="3.80.10.10">
    <property type="entry name" value="Ribonuclease Inhibitor"/>
    <property type="match status" value="3"/>
</dbReference>
<dbReference type="EMBL" id="CAJNOG010002835">
    <property type="protein sequence ID" value="CAF1518919.1"/>
    <property type="molecule type" value="Genomic_DNA"/>
</dbReference>
<proteinExistence type="predicted"/>
<evidence type="ECO:0000313" key="1">
    <source>
        <dbReference type="EMBL" id="CAF1518919.1"/>
    </source>
</evidence>
<evidence type="ECO:0000313" key="2">
    <source>
        <dbReference type="Proteomes" id="UP000663845"/>
    </source>
</evidence>
<dbReference type="InterPro" id="IPR052394">
    <property type="entry name" value="LRR-containing"/>
</dbReference>
<protein>
    <recommendedName>
        <fullName evidence="3">RNI-like protein</fullName>
    </recommendedName>
</protein>
<dbReference type="Proteomes" id="UP000663845">
    <property type="component" value="Unassembled WGS sequence"/>
</dbReference>
<dbReference type="InterPro" id="IPR032675">
    <property type="entry name" value="LRR_dom_sf"/>
</dbReference>
<dbReference type="Pfam" id="PF13516">
    <property type="entry name" value="LRR_6"/>
    <property type="match status" value="7"/>
</dbReference>
<dbReference type="SMART" id="SM00368">
    <property type="entry name" value="LRR_RI"/>
    <property type="match status" value="12"/>
</dbReference>
<sequence>MTRLRSINFHDNKKSELHVLLSYIPTNASYSLSIKSDAKDYRISSNLVSSLLTGYKFKKLYIHNQIEYGYKRRREELWSPQCNLTSLLIDKCEFNDYYTILQNLSYLKTLTINNMSKAYSIEYFQSRNILNSTLTSLTFDKCELPLDHIILLLSLTPELTYLKLICDSKEFDTLFDGHYWEEFIQTKLCRLKQFQFFFSNDFSNKDKWAHLDDLIAPFRRPFWLKEKHWFVACNFVLYQSIIWLYTTPIYVSNLENLLRCELSAVDNVCRLTTKPIYPKINSSSKKDISCPSGVKNIQWNGYGPYRSQMSESDGICFDETDHNNEDTVTIVDGRDHWFQIGADGMRYCCEGLQNTNTVTTIFLPDNRLGPEGAKELANILEHNQTLTIVSIPVNSIQTQGAQYLANALRNNLTVTTLALNTNHIEDEGAQYLADMLRFNKTLTYLDLYNNKISNTGAQYLADALQNNNMLKTLKLMSNKIGDKGAEYFANTLRDNTTLLTLDLRNNIMEIKGMEHLGESVKYNKTITSLVISSWPIKDEGATHIANALRENTTLTSLDLSGNKIGPDGIKDLVDALLINKTLNTLLLQANLIGTQGIEHLVNLLKNQETLTTLDLSKNEIYSNNAQQIAEALKTNSGLTTLNLSWNEIGMDGLKYLVDALKINKTLERLDLTFNQIEDEDARYLLVDLQNNRTLIELNLYNNRGSVCETIAAAIRIRNDKTLTGA</sequence>
<name>A0A815UKP3_9BILA</name>